<accession>A0A414HV67</accession>
<reference evidence="1 2" key="1">
    <citation type="submission" date="2018-08" db="EMBL/GenBank/DDBJ databases">
        <title>A genome reference for cultivated species of the human gut microbiota.</title>
        <authorList>
            <person name="Zou Y."/>
            <person name="Xue W."/>
            <person name="Luo G."/>
        </authorList>
    </citation>
    <scope>NUCLEOTIDE SEQUENCE [LARGE SCALE GENOMIC DNA]</scope>
    <source>
        <strain evidence="1 2">AM30-26</strain>
    </source>
</reference>
<dbReference type="RefSeq" id="WP_118214311.1">
    <property type="nucleotide sequence ID" value="NZ_QSJP01000001.1"/>
</dbReference>
<organism evidence="1 2">
    <name type="scientific">Bacteroides thetaiotaomicron</name>
    <dbReference type="NCBI Taxonomy" id="818"/>
    <lineage>
        <taxon>Bacteria</taxon>
        <taxon>Pseudomonadati</taxon>
        <taxon>Bacteroidota</taxon>
        <taxon>Bacteroidia</taxon>
        <taxon>Bacteroidales</taxon>
        <taxon>Bacteroidaceae</taxon>
        <taxon>Bacteroides</taxon>
    </lineage>
</organism>
<dbReference type="EMBL" id="QSJP01000001">
    <property type="protein sequence ID" value="RHD91606.1"/>
    <property type="molecule type" value="Genomic_DNA"/>
</dbReference>
<protein>
    <recommendedName>
        <fullName evidence="3">Phage terminase large subunit</fullName>
    </recommendedName>
</protein>
<name>A0A414HV67_BACT4</name>
<dbReference type="Proteomes" id="UP000284785">
    <property type="component" value="Unassembled WGS sequence"/>
</dbReference>
<evidence type="ECO:0000313" key="2">
    <source>
        <dbReference type="Proteomes" id="UP000284785"/>
    </source>
</evidence>
<dbReference type="Gene3D" id="3.40.50.300">
    <property type="entry name" value="P-loop containing nucleotide triphosphate hydrolases"/>
    <property type="match status" value="1"/>
</dbReference>
<evidence type="ECO:0000313" key="1">
    <source>
        <dbReference type="EMBL" id="RHD91606.1"/>
    </source>
</evidence>
<dbReference type="AlphaFoldDB" id="A0A414HV67"/>
<comment type="caution">
    <text evidence="1">The sequence shown here is derived from an EMBL/GenBank/DDBJ whole genome shotgun (WGS) entry which is preliminary data.</text>
</comment>
<sequence length="510" mass="60172">MTEQERKDAYKRWLQQSERLKRLTSDKRIETPEEKKRNIARALKDYNYFCQRYLKHYCECPNARFQNDAARYLYNNPNCRAVFKWPRGHAKSVHLDIGVPLWLKFNGMLHVMVLVGKSEDNADALLGDLQMELQSNQYIIEDFGEQYNAGCWQEGEFVTKDRCAFFSRGRGQSPRGLRFREMRPDYIVVDDLDDDEMCRSEARVREMTKWIKEALFGCFGGKGGRFVMVGNLIGKNSVLQRIIDSRTVHTSSVNAFDKNGNPAWPERYTTEYLKGLEEFMGYRSFQKEYMNNPITEGAVFQERWIKYRRMLKLKYYESIVVYVDPSWKSTGKNDYKACKMWGRPQRGLKTASPRELHCIRAFCRQCSVGEMVRWLYDLYESLPEDCAVSFYMEANFMQDTILDEFQREGDLRGYQLPIMPDTRKKPDKFARIEAISPLWERGFVWYNIKYKDDADMKTSIDQTLSFEQGSRAHDDSPDADEGAIYKLQKQVRQDILPPRLGVREPPQKRW</sequence>
<proteinExistence type="predicted"/>
<dbReference type="InterPro" id="IPR027417">
    <property type="entry name" value="P-loop_NTPase"/>
</dbReference>
<evidence type="ECO:0008006" key="3">
    <source>
        <dbReference type="Google" id="ProtNLM"/>
    </source>
</evidence>
<gene>
    <name evidence="1" type="ORF">DW780_00975</name>
</gene>